<dbReference type="EMBL" id="JALHLF010000206">
    <property type="protein sequence ID" value="MCJ2185060.1"/>
    <property type="molecule type" value="Genomic_DNA"/>
</dbReference>
<dbReference type="PANTHER" id="PTHR30040">
    <property type="entry name" value="THIAMINE BIOSYNTHESIS LIPOPROTEIN APBE"/>
    <property type="match status" value="1"/>
</dbReference>
<proteinExistence type="inferred from homology"/>
<evidence type="ECO:0000313" key="13">
    <source>
        <dbReference type="Proteomes" id="UP001162881"/>
    </source>
</evidence>
<evidence type="ECO:0000256" key="6">
    <source>
        <dbReference type="ARBA" id="ARBA00022723"/>
    </source>
</evidence>
<keyword evidence="5 11" id="KW-0808">Transferase</keyword>
<keyword evidence="13" id="KW-1185">Reference proteome</keyword>
<dbReference type="PIRSF" id="PIRSF006268">
    <property type="entry name" value="ApbE"/>
    <property type="match status" value="1"/>
</dbReference>
<comment type="catalytic activity">
    <reaction evidence="10 11">
        <text>L-threonyl-[protein] + FAD = FMN-L-threonyl-[protein] + AMP + H(+)</text>
        <dbReference type="Rhea" id="RHEA:36847"/>
        <dbReference type="Rhea" id="RHEA-COMP:11060"/>
        <dbReference type="Rhea" id="RHEA-COMP:11061"/>
        <dbReference type="ChEBI" id="CHEBI:15378"/>
        <dbReference type="ChEBI" id="CHEBI:30013"/>
        <dbReference type="ChEBI" id="CHEBI:57692"/>
        <dbReference type="ChEBI" id="CHEBI:74257"/>
        <dbReference type="ChEBI" id="CHEBI:456215"/>
        <dbReference type="EC" id="2.7.1.180"/>
    </reaction>
</comment>
<evidence type="ECO:0000256" key="3">
    <source>
        <dbReference type="ARBA" id="ARBA00016337"/>
    </source>
</evidence>
<dbReference type="RefSeq" id="WP_244024468.1">
    <property type="nucleotide sequence ID" value="NZ_JALHLF010000206.1"/>
</dbReference>
<evidence type="ECO:0000256" key="8">
    <source>
        <dbReference type="ARBA" id="ARBA00022842"/>
    </source>
</evidence>
<dbReference type="Pfam" id="PF02424">
    <property type="entry name" value="ApbE"/>
    <property type="match status" value="1"/>
</dbReference>
<comment type="similarity">
    <text evidence="11">Belongs to the ApbE family.</text>
</comment>
<dbReference type="EC" id="2.7.1.180" evidence="2 11"/>
<keyword evidence="8 11" id="KW-0460">Magnesium</keyword>
<keyword evidence="7 11" id="KW-0274">FAD</keyword>
<dbReference type="InterPro" id="IPR003374">
    <property type="entry name" value="ApbE-like_sf"/>
</dbReference>
<evidence type="ECO:0000313" key="12">
    <source>
        <dbReference type="EMBL" id="MCJ2185060.1"/>
    </source>
</evidence>
<accession>A0ABT0BJ47</accession>
<name>A0ABT0BJ47_9SPHN</name>
<organism evidence="12 13">
    <name type="scientific">Novosphingobium organovorum</name>
    <dbReference type="NCBI Taxonomy" id="2930092"/>
    <lineage>
        <taxon>Bacteria</taxon>
        <taxon>Pseudomonadati</taxon>
        <taxon>Pseudomonadota</taxon>
        <taxon>Alphaproteobacteria</taxon>
        <taxon>Sphingomonadales</taxon>
        <taxon>Sphingomonadaceae</taxon>
        <taxon>Novosphingobium</taxon>
    </lineage>
</organism>
<comment type="caution">
    <text evidence="12">The sequence shown here is derived from an EMBL/GenBank/DDBJ whole genome shotgun (WGS) entry which is preliminary data.</text>
</comment>
<reference evidence="12" key="1">
    <citation type="submission" date="2022-03" db="EMBL/GenBank/DDBJ databases">
        <title>Identification of a novel bacterium isolated from mangrove sediments.</title>
        <authorList>
            <person name="Pan X."/>
        </authorList>
    </citation>
    <scope>NUCLEOTIDE SEQUENCE</scope>
    <source>
        <strain evidence="12">B1949</strain>
    </source>
</reference>
<comment type="cofactor">
    <cofactor evidence="1">
        <name>Mg(2+)</name>
        <dbReference type="ChEBI" id="CHEBI:18420"/>
    </cofactor>
</comment>
<evidence type="ECO:0000256" key="10">
    <source>
        <dbReference type="ARBA" id="ARBA00048540"/>
    </source>
</evidence>
<dbReference type="GO" id="GO:0016740">
    <property type="term" value="F:transferase activity"/>
    <property type="evidence" value="ECO:0007669"/>
    <property type="project" value="UniProtKB-KW"/>
</dbReference>
<dbReference type="SUPFAM" id="SSF143631">
    <property type="entry name" value="ApbE-like"/>
    <property type="match status" value="1"/>
</dbReference>
<evidence type="ECO:0000256" key="1">
    <source>
        <dbReference type="ARBA" id="ARBA00001946"/>
    </source>
</evidence>
<dbReference type="PANTHER" id="PTHR30040:SF2">
    <property type="entry name" value="FAD:PROTEIN FMN TRANSFERASE"/>
    <property type="match status" value="1"/>
</dbReference>
<dbReference type="Gene3D" id="3.10.520.10">
    <property type="entry name" value="ApbE-like domains"/>
    <property type="match status" value="1"/>
</dbReference>
<protein>
    <recommendedName>
        <fullName evidence="3 11">FAD:protein FMN transferase</fullName>
        <ecNumber evidence="2 11">2.7.1.180</ecNumber>
    </recommendedName>
    <alternativeName>
        <fullName evidence="9 11">Flavin transferase</fullName>
    </alternativeName>
</protein>
<evidence type="ECO:0000256" key="11">
    <source>
        <dbReference type="PIRNR" id="PIRNR006268"/>
    </source>
</evidence>
<dbReference type="InterPro" id="IPR024932">
    <property type="entry name" value="ApbE"/>
</dbReference>
<sequence length="341" mass="36225">MTLSCVSPAPDPQPVRLALPGAIDPQALVGWRPEADLFEIGGETMGTLWRVRLAAPAGRFVPGELVGAIAHRLEVILAQMSHWRVDSALGRFNRAPAGHWAILPADFARVIACALTVHAQSDGAFDPAIGRLVCHWGHGPDLADTPPGDRTDARALDAARRASGCARLAWEPQTARLRQPGGVWLDLSGIAKGFAVDALAALLRERGIGHALVEIGGEFAGLGLRPDGDPWWVDLDTPVMGIAPLRVALHQLAVATSGDYVRGRHTIDPRSGQPVGHALAVSVVHASAMWADAWASALGVLEPAAAKRACRTHDLAARLLLREGGLVREWISPALVRMIDT</sequence>
<keyword evidence="4 11" id="KW-0285">Flavoprotein</keyword>
<evidence type="ECO:0000256" key="9">
    <source>
        <dbReference type="ARBA" id="ARBA00031306"/>
    </source>
</evidence>
<evidence type="ECO:0000256" key="5">
    <source>
        <dbReference type="ARBA" id="ARBA00022679"/>
    </source>
</evidence>
<evidence type="ECO:0000256" key="2">
    <source>
        <dbReference type="ARBA" id="ARBA00011955"/>
    </source>
</evidence>
<keyword evidence="6 11" id="KW-0479">Metal-binding</keyword>
<dbReference type="Proteomes" id="UP001162881">
    <property type="component" value="Unassembled WGS sequence"/>
</dbReference>
<gene>
    <name evidence="12" type="ORF">MTR62_20570</name>
</gene>
<evidence type="ECO:0000256" key="7">
    <source>
        <dbReference type="ARBA" id="ARBA00022827"/>
    </source>
</evidence>
<evidence type="ECO:0000256" key="4">
    <source>
        <dbReference type="ARBA" id="ARBA00022630"/>
    </source>
</evidence>